<proteinExistence type="predicted"/>
<dbReference type="OrthoDB" id="170401at2157"/>
<dbReference type="Gene3D" id="2.60.200.30">
    <property type="entry name" value="Probable inorganic polyphosphate/atp-NAD kinase, domain 2"/>
    <property type="match status" value="1"/>
</dbReference>
<reference evidence="1 2" key="1">
    <citation type="submission" date="2021-06" db="EMBL/GenBank/DDBJ databases">
        <title>New haloarchaea isolates fom saline soil.</title>
        <authorList>
            <person name="Duran-Viseras A."/>
            <person name="Sanchez-Porro C.S."/>
            <person name="Ventosa A."/>
        </authorList>
    </citation>
    <scope>NUCLEOTIDE SEQUENCE [LARGE SCALE GENOMIC DNA]</scope>
    <source>
        <strain evidence="1 2">JCM 183640</strain>
    </source>
</reference>
<evidence type="ECO:0000313" key="2">
    <source>
        <dbReference type="Proteomes" id="UP000766550"/>
    </source>
</evidence>
<comment type="caution">
    <text evidence="1">The sequence shown here is derived from an EMBL/GenBank/DDBJ whole genome shotgun (WGS) entry which is preliminary data.</text>
</comment>
<dbReference type="InterPro" id="IPR016064">
    <property type="entry name" value="NAD/diacylglycerol_kinase_sf"/>
</dbReference>
<dbReference type="InterPro" id="IPR017437">
    <property type="entry name" value="ATP-NAD_kinase_PpnK-typ_C"/>
</dbReference>
<dbReference type="EMBL" id="JAHQXF010000001">
    <property type="protein sequence ID" value="MBV0923258.1"/>
    <property type="molecule type" value="Genomic_DNA"/>
</dbReference>
<protein>
    <submittedName>
        <fullName evidence="1">NAD(+)/NADH kinase</fullName>
    </submittedName>
</protein>
<organism evidence="1 2">
    <name type="scientific">Haloarcula limicola</name>
    <dbReference type="NCBI Taxonomy" id="1429915"/>
    <lineage>
        <taxon>Archaea</taxon>
        <taxon>Methanobacteriati</taxon>
        <taxon>Methanobacteriota</taxon>
        <taxon>Stenosarchaea group</taxon>
        <taxon>Halobacteria</taxon>
        <taxon>Halobacteriales</taxon>
        <taxon>Haloarculaceae</taxon>
        <taxon>Haloarcula</taxon>
    </lineage>
</organism>
<dbReference type="GO" id="GO:0003951">
    <property type="term" value="F:NAD+ kinase activity"/>
    <property type="evidence" value="ECO:0007669"/>
    <property type="project" value="InterPro"/>
</dbReference>
<keyword evidence="1" id="KW-0808">Transferase</keyword>
<keyword evidence="2" id="KW-1185">Reference proteome</keyword>
<dbReference type="RefSeq" id="WP_162316401.1">
    <property type="nucleotide sequence ID" value="NZ_JAHQXF010000001.1"/>
</dbReference>
<dbReference type="Pfam" id="PF20143">
    <property type="entry name" value="NAD_kinase_C"/>
    <property type="match status" value="1"/>
</dbReference>
<keyword evidence="1" id="KW-0418">Kinase</keyword>
<dbReference type="Proteomes" id="UP000766550">
    <property type="component" value="Unassembled WGS sequence"/>
</dbReference>
<dbReference type="AlphaFoldDB" id="A0A8J7YB43"/>
<accession>A0A8J7YB43</accession>
<evidence type="ECO:0000313" key="1">
    <source>
        <dbReference type="EMBL" id="MBV0923258.1"/>
    </source>
</evidence>
<name>A0A8J7YB43_9EURY</name>
<dbReference type="SUPFAM" id="SSF111331">
    <property type="entry name" value="NAD kinase/diacylglycerol kinase-like"/>
    <property type="match status" value="1"/>
</dbReference>
<sequence length="238" mass="23910">MSDSVGVLGDEPVAERLRERGVSVVTGAPDDVPGTDRIVAVGRAATSAAAAADADPLVLPVEAGRGVRSVARDEVTDAVAALSDASVERHPVLSVSAAGSPAGTALFDVTLVAAEAARISEYTVTTPTDAVGQFRADGVTVATAAGSPGYARRIGGPILAPTDTVGVAAPIAPFATNPDHWVLPLAGLSLSVERDEATVALFVDGDSEGTVACEESVSLSRAGTLRVAVVPESRSRFG</sequence>
<gene>
    <name evidence="1" type="ORF">KTS45_03515</name>
</gene>
<dbReference type="GO" id="GO:0019674">
    <property type="term" value="P:NAD+ metabolic process"/>
    <property type="evidence" value="ECO:0007669"/>
    <property type="project" value="InterPro"/>
</dbReference>